<feature type="transmembrane region" description="Helical" evidence="6">
    <location>
        <begin position="384"/>
        <end position="408"/>
    </location>
</feature>
<dbReference type="Pfam" id="PF00083">
    <property type="entry name" value="Sugar_tr"/>
    <property type="match status" value="1"/>
</dbReference>
<evidence type="ECO:0000256" key="5">
    <source>
        <dbReference type="SAM" id="MobiDB-lite"/>
    </source>
</evidence>
<sequence length="446" mass="49573">MAFAELLERAGGVGLFQTLQVFTLLLSSIFVPFQILVDNFSAAVPSHRCWVPLLDNSTAQASDPGALGPEALLAVSIPLGPNQEPHQCRRFRHPQWQLLDPNTTATNWSEAATEPCVDGWVYDRSTFTSTIVAEWGLVCDSQSLKPMGQAFFMAGTLLGSFTWGLLSYWFGRKPMLCWRCLQVAVASTSTIFAPNFLIYYGLRVLSAFGLAGIVLTTTTLLVEWTTIRRRDFTMMILGCTYSLGQMALGGLAFTLRDWRVLQLAVSIPLFAIFLISWWLPESARWLIITGKADRALRELRKVARINGHKEVKKTLTMEVLMSSMEEEVASARAHKSVLELFRVPTLRWRSCCLCVTRMTADGFLHSVGQLGAVMSPLIRMTRQAVPLLTPLAYGVTPIASSLILLLFLPETRGLPLPDTIQDLEKQRPGAATGNRREAVITETTRF</sequence>
<accession>A0A8B7RJJ5</accession>
<feature type="transmembrane region" description="Helical" evidence="6">
    <location>
        <begin position="234"/>
        <end position="254"/>
    </location>
</feature>
<feature type="region of interest" description="Disordered" evidence="5">
    <location>
        <begin position="426"/>
        <end position="446"/>
    </location>
</feature>
<feature type="transmembrane region" description="Helical" evidence="6">
    <location>
        <begin position="176"/>
        <end position="198"/>
    </location>
</feature>
<dbReference type="OrthoDB" id="2544694at2759"/>
<keyword evidence="2 6" id="KW-0812">Transmembrane</keyword>
<dbReference type="PANTHER" id="PTHR24064">
    <property type="entry name" value="SOLUTE CARRIER FAMILY 22 MEMBER"/>
    <property type="match status" value="1"/>
</dbReference>
<dbReference type="GO" id="GO:0016020">
    <property type="term" value="C:membrane"/>
    <property type="evidence" value="ECO:0007669"/>
    <property type="project" value="InterPro"/>
</dbReference>
<comment type="subcellular location">
    <subcellularLocation>
        <location evidence="1">Endomembrane system</location>
        <topology evidence="1">Multi-pass membrane protein</topology>
    </subcellularLocation>
</comment>
<protein>
    <submittedName>
        <fullName evidence="8">Solute carrier family 22 member 11 isoform X5</fullName>
    </submittedName>
</protein>
<dbReference type="GO" id="GO:0012505">
    <property type="term" value="C:endomembrane system"/>
    <property type="evidence" value="ECO:0007669"/>
    <property type="project" value="UniProtKB-SubCell"/>
</dbReference>
<name>A0A8B7RJJ5_HIPAR</name>
<proteinExistence type="predicted"/>
<evidence type="ECO:0000256" key="4">
    <source>
        <dbReference type="ARBA" id="ARBA00023136"/>
    </source>
</evidence>
<evidence type="ECO:0000256" key="6">
    <source>
        <dbReference type="SAM" id="Phobius"/>
    </source>
</evidence>
<feature type="transmembrane region" description="Helical" evidence="6">
    <location>
        <begin position="150"/>
        <end position="169"/>
    </location>
</feature>
<dbReference type="InterPro" id="IPR036259">
    <property type="entry name" value="MFS_trans_sf"/>
</dbReference>
<dbReference type="InterPro" id="IPR005828">
    <property type="entry name" value="MFS_sugar_transport-like"/>
</dbReference>
<feature type="transmembrane region" description="Helical" evidence="6">
    <location>
        <begin position="12"/>
        <end position="37"/>
    </location>
</feature>
<organism evidence="7 8">
    <name type="scientific">Hipposideros armiger</name>
    <name type="common">Great Himalayan leaf-nosed bat</name>
    <dbReference type="NCBI Taxonomy" id="186990"/>
    <lineage>
        <taxon>Eukaryota</taxon>
        <taxon>Metazoa</taxon>
        <taxon>Chordata</taxon>
        <taxon>Craniata</taxon>
        <taxon>Vertebrata</taxon>
        <taxon>Euteleostomi</taxon>
        <taxon>Mammalia</taxon>
        <taxon>Eutheria</taxon>
        <taxon>Laurasiatheria</taxon>
        <taxon>Chiroptera</taxon>
        <taxon>Yinpterochiroptera</taxon>
        <taxon>Rhinolophoidea</taxon>
        <taxon>Hipposideridae</taxon>
        <taxon>Hipposideros</taxon>
    </lineage>
</organism>
<dbReference type="GO" id="GO:0022857">
    <property type="term" value="F:transmembrane transporter activity"/>
    <property type="evidence" value="ECO:0007669"/>
    <property type="project" value="InterPro"/>
</dbReference>
<keyword evidence="3 6" id="KW-1133">Transmembrane helix</keyword>
<dbReference type="Proteomes" id="UP000694851">
    <property type="component" value="Unplaced"/>
</dbReference>
<evidence type="ECO:0000256" key="1">
    <source>
        <dbReference type="ARBA" id="ARBA00004127"/>
    </source>
</evidence>
<feature type="compositionally biased region" description="Basic and acidic residues" evidence="5">
    <location>
        <begin position="434"/>
        <end position="446"/>
    </location>
</feature>
<evidence type="ECO:0000313" key="8">
    <source>
        <dbReference type="RefSeq" id="XP_019501052.1"/>
    </source>
</evidence>
<keyword evidence="7" id="KW-1185">Reference proteome</keyword>
<evidence type="ECO:0000313" key="7">
    <source>
        <dbReference type="Proteomes" id="UP000694851"/>
    </source>
</evidence>
<keyword evidence="4 6" id="KW-0472">Membrane</keyword>
<feature type="transmembrane region" description="Helical" evidence="6">
    <location>
        <begin position="204"/>
        <end position="222"/>
    </location>
</feature>
<dbReference type="GeneID" id="109384276"/>
<dbReference type="RefSeq" id="XP_019501052.1">
    <property type="nucleotide sequence ID" value="XM_019645507.1"/>
</dbReference>
<evidence type="ECO:0000256" key="2">
    <source>
        <dbReference type="ARBA" id="ARBA00022692"/>
    </source>
</evidence>
<evidence type="ECO:0000256" key="3">
    <source>
        <dbReference type="ARBA" id="ARBA00022989"/>
    </source>
</evidence>
<dbReference type="CTD" id="55867"/>
<dbReference type="SUPFAM" id="SSF103473">
    <property type="entry name" value="MFS general substrate transporter"/>
    <property type="match status" value="1"/>
</dbReference>
<reference evidence="8" key="1">
    <citation type="submission" date="2025-08" db="UniProtKB">
        <authorList>
            <consortium name="RefSeq"/>
        </authorList>
    </citation>
    <scope>IDENTIFICATION</scope>
    <source>
        <tissue evidence="8">Muscle</tissue>
    </source>
</reference>
<gene>
    <name evidence="8" type="primary">SLC22A11</name>
</gene>
<feature type="transmembrane region" description="Helical" evidence="6">
    <location>
        <begin position="260"/>
        <end position="279"/>
    </location>
</feature>
<dbReference type="AlphaFoldDB" id="A0A8B7RJJ5"/>
<dbReference type="Gene3D" id="1.20.1250.20">
    <property type="entry name" value="MFS general substrate transporter like domains"/>
    <property type="match status" value="1"/>
</dbReference>